<sequence length="573" mass="60648">MKDLPHVSDVRVPDTTGSWPTGLPRSLDYPECGADAILAGAARSYPNRVALRDGDTTLTFAELHDRALRVAGSLRIRGIEPGDAVALHMPNSLWYVVAYYGALCSGAAVAPINPAQPAAELRRQLDDCAAKVVFTHPSCAATALAAQMESECERTLVVIPATAAGPAGSEATTTGLVPLAELLDAEPLTNYRVDPDLVAHLQLTGGTTGRSKAVRVLHRNLVANVVQTTSWRTGHAATLDDGAITLTPIAGAQTPHMLVPGASVSIAVAPLFHGLGLVSHNFATLMGGTAILSGRFDPDTFLDDVDRHRVTYLAGSPTMYYAILRARTLREHDLTSVRYIGSGAAPLDTTAIRTLREVFPRAMVTEGYGLSEATMAVTMHAASPAVDTPLGSVGVPIFDTEIEIRDDDGSTVLPVGRAGQIWARGPQITDGYQGEPELTARQFIGGWLHTGDMGRIDDYGHLFIVGRTKDLIIYKGYNVYPQPLEELVCTHPAVAQAAVVGAPSETAGEIPVAFVVLRPGVRSSAEITDSIIGHVAAEVAPYQRVRAVHVLDALPATATGKIRKADLRESLGA</sequence>
<comment type="similarity">
    <text evidence="1">Belongs to the ATP-dependent AMP-binding enzyme family.</text>
</comment>
<feature type="domain" description="AMP-binding enzyme C-terminal" evidence="5">
    <location>
        <begin position="484"/>
        <end position="561"/>
    </location>
</feature>
<dbReference type="OrthoDB" id="9803968at2"/>
<dbReference type="SUPFAM" id="SSF56801">
    <property type="entry name" value="Acetyl-CoA synthetase-like"/>
    <property type="match status" value="1"/>
</dbReference>
<feature type="region of interest" description="Disordered" evidence="3">
    <location>
        <begin position="1"/>
        <end position="23"/>
    </location>
</feature>
<reference evidence="6 7" key="1">
    <citation type="submission" date="2014-02" db="EMBL/GenBank/DDBJ databases">
        <title>Whole genome shotgun sequence of Rhodococcus wratislaviensis NBRC 100605.</title>
        <authorList>
            <person name="Hosoyama A."/>
            <person name="Tsuchikane K."/>
            <person name="Yoshida I."/>
            <person name="Ohji S."/>
            <person name="Ichikawa N."/>
            <person name="Yamazoe A."/>
            <person name="Fujita N."/>
        </authorList>
    </citation>
    <scope>NUCLEOTIDE SEQUENCE [LARGE SCALE GENOMIC DNA]</scope>
    <source>
        <strain evidence="6 7">NBRC 100605</strain>
    </source>
</reference>
<protein>
    <submittedName>
        <fullName evidence="6">Putative fatty-acid--CoA ligase</fullName>
    </submittedName>
</protein>
<dbReference type="EMBL" id="BAWF01000010">
    <property type="protein sequence ID" value="GAF43872.1"/>
    <property type="molecule type" value="Genomic_DNA"/>
</dbReference>
<dbReference type="Pfam" id="PF00501">
    <property type="entry name" value="AMP-binding"/>
    <property type="match status" value="1"/>
</dbReference>
<dbReference type="Proteomes" id="UP000019491">
    <property type="component" value="Unassembled WGS sequence"/>
</dbReference>
<dbReference type="InterPro" id="IPR025110">
    <property type="entry name" value="AMP-bd_C"/>
</dbReference>
<dbReference type="PANTHER" id="PTHR24096">
    <property type="entry name" value="LONG-CHAIN-FATTY-ACID--COA LIGASE"/>
    <property type="match status" value="1"/>
</dbReference>
<keyword evidence="2 6" id="KW-0436">Ligase</keyword>
<evidence type="ECO:0000256" key="1">
    <source>
        <dbReference type="ARBA" id="ARBA00006432"/>
    </source>
</evidence>
<proteinExistence type="inferred from homology"/>
<dbReference type="InterPro" id="IPR042099">
    <property type="entry name" value="ANL_N_sf"/>
</dbReference>
<dbReference type="InterPro" id="IPR000873">
    <property type="entry name" value="AMP-dep_synth/lig_dom"/>
</dbReference>
<dbReference type="PANTHER" id="PTHR24096:SF149">
    <property type="entry name" value="AMP-BINDING DOMAIN-CONTAINING PROTEIN-RELATED"/>
    <property type="match status" value="1"/>
</dbReference>
<feature type="domain" description="AMP-dependent synthetase/ligase" evidence="4">
    <location>
        <begin position="41"/>
        <end position="432"/>
    </location>
</feature>
<evidence type="ECO:0000259" key="4">
    <source>
        <dbReference type="Pfam" id="PF00501"/>
    </source>
</evidence>
<dbReference type="AlphaFoldDB" id="X0PZE8"/>
<evidence type="ECO:0000313" key="7">
    <source>
        <dbReference type="Proteomes" id="UP000019491"/>
    </source>
</evidence>
<gene>
    <name evidence="6" type="ORF">RW1_010_00900</name>
</gene>
<evidence type="ECO:0000259" key="5">
    <source>
        <dbReference type="Pfam" id="PF13193"/>
    </source>
</evidence>
<comment type="caution">
    <text evidence="6">The sequence shown here is derived from an EMBL/GenBank/DDBJ whole genome shotgun (WGS) entry which is preliminary data.</text>
</comment>
<dbReference type="InterPro" id="IPR045851">
    <property type="entry name" value="AMP-bd_C_sf"/>
</dbReference>
<dbReference type="GO" id="GO:0016405">
    <property type="term" value="F:CoA-ligase activity"/>
    <property type="evidence" value="ECO:0007669"/>
    <property type="project" value="TreeGrafter"/>
</dbReference>
<evidence type="ECO:0000256" key="3">
    <source>
        <dbReference type="SAM" id="MobiDB-lite"/>
    </source>
</evidence>
<keyword evidence="7" id="KW-1185">Reference proteome</keyword>
<evidence type="ECO:0000256" key="2">
    <source>
        <dbReference type="ARBA" id="ARBA00022598"/>
    </source>
</evidence>
<dbReference type="Gene3D" id="3.30.300.30">
    <property type="match status" value="1"/>
</dbReference>
<name>X0PZE8_RHOWR</name>
<evidence type="ECO:0000313" key="6">
    <source>
        <dbReference type="EMBL" id="GAF43872.1"/>
    </source>
</evidence>
<dbReference type="Pfam" id="PF13193">
    <property type="entry name" value="AMP-binding_C"/>
    <property type="match status" value="1"/>
</dbReference>
<dbReference type="Gene3D" id="3.40.50.12780">
    <property type="entry name" value="N-terminal domain of ligase-like"/>
    <property type="match status" value="1"/>
</dbReference>
<feature type="compositionally biased region" description="Basic and acidic residues" evidence="3">
    <location>
        <begin position="1"/>
        <end position="12"/>
    </location>
</feature>
<organism evidence="6 7">
    <name type="scientific">Rhodococcus wratislaviensis NBRC 100605</name>
    <dbReference type="NCBI Taxonomy" id="1219028"/>
    <lineage>
        <taxon>Bacteria</taxon>
        <taxon>Bacillati</taxon>
        <taxon>Actinomycetota</taxon>
        <taxon>Actinomycetes</taxon>
        <taxon>Mycobacteriales</taxon>
        <taxon>Nocardiaceae</taxon>
        <taxon>Rhodococcus</taxon>
    </lineage>
</organism>
<accession>X0PZE8</accession>
<dbReference type="PROSITE" id="PS00455">
    <property type="entry name" value="AMP_BINDING"/>
    <property type="match status" value="1"/>
</dbReference>
<dbReference type="InterPro" id="IPR020845">
    <property type="entry name" value="AMP-binding_CS"/>
</dbReference>